<name>A0ABR0EK26_ZASCE</name>
<dbReference type="PANTHER" id="PTHR42064:SF1">
    <property type="entry name" value="YALI0F28677P"/>
    <property type="match status" value="1"/>
</dbReference>
<feature type="region of interest" description="Disordered" evidence="1">
    <location>
        <begin position="1"/>
        <end position="57"/>
    </location>
</feature>
<evidence type="ECO:0000313" key="3">
    <source>
        <dbReference type="Proteomes" id="UP001305779"/>
    </source>
</evidence>
<feature type="compositionally biased region" description="Low complexity" evidence="1">
    <location>
        <begin position="976"/>
        <end position="988"/>
    </location>
</feature>
<dbReference type="PANTHER" id="PTHR42064">
    <property type="entry name" value="YALI0F28677P"/>
    <property type="match status" value="1"/>
</dbReference>
<keyword evidence="3" id="KW-1185">Reference proteome</keyword>
<evidence type="ECO:0000313" key="2">
    <source>
        <dbReference type="EMBL" id="KAK4501749.1"/>
    </source>
</evidence>
<evidence type="ECO:0000256" key="1">
    <source>
        <dbReference type="SAM" id="MobiDB-lite"/>
    </source>
</evidence>
<dbReference type="EMBL" id="JAXOVC010000005">
    <property type="protein sequence ID" value="KAK4501749.1"/>
    <property type="molecule type" value="Genomic_DNA"/>
</dbReference>
<feature type="compositionally biased region" description="Polar residues" evidence="1">
    <location>
        <begin position="995"/>
        <end position="1005"/>
    </location>
</feature>
<feature type="region of interest" description="Disordered" evidence="1">
    <location>
        <begin position="965"/>
        <end position="1005"/>
    </location>
</feature>
<proteinExistence type="predicted"/>
<reference evidence="2 3" key="1">
    <citation type="journal article" date="2023" name="G3 (Bethesda)">
        <title>A chromosome-level genome assembly of Zasmidium syzygii isolated from banana leaves.</title>
        <authorList>
            <person name="van Westerhoven A.C."/>
            <person name="Mehrabi R."/>
            <person name="Talebi R."/>
            <person name="Steentjes M.B.F."/>
            <person name="Corcolon B."/>
            <person name="Chong P.A."/>
            <person name="Kema G.H.J."/>
            <person name="Seidl M.F."/>
        </authorList>
    </citation>
    <scope>NUCLEOTIDE SEQUENCE [LARGE SCALE GENOMIC DNA]</scope>
    <source>
        <strain evidence="2 3">P124</strain>
    </source>
</reference>
<dbReference type="Proteomes" id="UP001305779">
    <property type="component" value="Unassembled WGS sequence"/>
</dbReference>
<feature type="compositionally biased region" description="Polar residues" evidence="1">
    <location>
        <begin position="1271"/>
        <end position="1289"/>
    </location>
</feature>
<feature type="compositionally biased region" description="Pro residues" evidence="1">
    <location>
        <begin position="23"/>
        <end position="35"/>
    </location>
</feature>
<organism evidence="2 3">
    <name type="scientific">Zasmidium cellare</name>
    <name type="common">Wine cellar mold</name>
    <name type="synonym">Racodium cellare</name>
    <dbReference type="NCBI Taxonomy" id="395010"/>
    <lineage>
        <taxon>Eukaryota</taxon>
        <taxon>Fungi</taxon>
        <taxon>Dikarya</taxon>
        <taxon>Ascomycota</taxon>
        <taxon>Pezizomycotina</taxon>
        <taxon>Dothideomycetes</taxon>
        <taxon>Dothideomycetidae</taxon>
        <taxon>Mycosphaerellales</taxon>
        <taxon>Mycosphaerellaceae</taxon>
        <taxon>Zasmidium</taxon>
    </lineage>
</organism>
<feature type="compositionally biased region" description="Polar residues" evidence="1">
    <location>
        <begin position="36"/>
        <end position="46"/>
    </location>
</feature>
<accession>A0ABR0EK26</accession>
<gene>
    <name evidence="2" type="ORF">PRZ48_007558</name>
</gene>
<comment type="caution">
    <text evidence="2">The sequence shown here is derived from an EMBL/GenBank/DDBJ whole genome shotgun (WGS) entry which is preliminary data.</text>
</comment>
<sequence>MAIKPVSRAQQEPPAHHVQVNLPPAPTGKVPPPTMESPQPSTTNQRGLPDEDQRSVTPLSEISQLLRLQKYHKRRCHQAESHLHCLQIAAARTSRLVRLSRSVQYTLAECVRSEDKNSFVNLLHAFHDACDEALKPTPDREFETTKSTTSFLGDLSPSSRTAVLDLFSKLRHDESFIANRLASLSPKELVALLPERTNTRATESIFGGGPRISSRTSKPLGFVVDAQVDQLSTYGYSSPLETLVFASRGLNRNDLQEDERSTDIWACVCARLVSEQKSGSERLIPAVLDIWSSSMPWPGKDRLEVWILQTLQNGAFLLEQPTKPTFRARIEGRSDVSPEEEQRTEVFYSNAVDSLLELLGDQSGPSILPPGALKMCRAIWSKLSSSPGHQHAFPQFVLVRWLFSSFVSNAVTLPESHGLFTDYYLSDNARNRILREVATRAQKAAFDVAYSWRHGIAAAAETVQRVNNLMVRFQGSRTSKPSKSTHSRSAKPQDSDIFVAISAKDVISTLNALYPQRRPASVSSDGDNLKSGLQSSASSISGFSLFSQAKALEPHSEMPSPSLQDTQSFGSVETAIANLEVENSSLDSAHMREVCLELEDLVTSRSSTRDIWDVLTANGQESPLCTLRSKLTHVCSLSKGLRDGSVTPSGDTVLMSLSKAHTSCRRAVEVLLQRIEASELSSLSPGPTDALEEAERDLEILFEDTIQESEDCGDFVKAHTWFQQFQDFQSLIFRTANMTPLRDLLAEIELNARKSIKRALKMEDTCETWTQTLSTLQQLHSEALKPLLDEHERLRDKMWYVADVRTSAPYDEARSIASALRVMGKPKRLSRTRLSPPLRHWSATKLSSTNMHLKTEAQILEILSAKPDHGGPNKLSDDQSKTTQLWMDRQNIDNLCKGEERLHKLCMEIRKCVDQVVATPAEGSTLWQNTLFARDAAFRQQQIAQRKPSLLAGLSGTMGSHGMLSLSGQLRSTDGLSSASHTLSNASSRDYLDSRSPTLASKSSMPFWSPAMTEVDSPSSATSIGDSHTQSALESVAQKLPVTSSIADQPSLERLRHRATSLVLSDLTSTMFTDGSETDHAYWSGLGRDLTERHFRGLYAVHASIGSQTPTMDSNAPPRPIISRFSFDSAFKTLLQKFSAISNPSTKLGCLYDIDRLLVPYMAEQAANESPSLSFTRSNSEMGQLVQERRSNGLAETSVAGFRNVFSKSTLRPTTIFRDLQYIAALLPSSILHNTPEGKAFCNAAVAITSLKQEARTIMVETADSIIAYHSNNRGHGRSSSTAQQQRDSATFAAPSRTPSAEEVSRYSMADAAYLLQITAKEGDPVAQRELATLYLTHPELMDRIIAPFARTRDVFKEELESKWRKNQDPNRCDPTTMCVAHHWMSLSSKGGDSLAKEILRQREEMDSF</sequence>
<protein>
    <submittedName>
        <fullName evidence="2">Uncharacterized protein</fullName>
    </submittedName>
</protein>
<feature type="region of interest" description="Disordered" evidence="1">
    <location>
        <begin position="1271"/>
        <end position="1299"/>
    </location>
</feature>
<feature type="compositionally biased region" description="Polar residues" evidence="1">
    <location>
        <begin position="966"/>
        <end position="975"/>
    </location>
</feature>